<evidence type="ECO:0000313" key="1">
    <source>
        <dbReference type="EMBL" id="SFZ85252.1"/>
    </source>
</evidence>
<gene>
    <name evidence="1" type="ORF">MARIT_3123</name>
</gene>
<dbReference type="GeneID" id="47724566"/>
<organism evidence="1 2">
    <name type="scientific">Tenacibaculum maritimum NCIMB 2154</name>
    <dbReference type="NCBI Taxonomy" id="1349785"/>
    <lineage>
        <taxon>Bacteria</taxon>
        <taxon>Pseudomonadati</taxon>
        <taxon>Bacteroidota</taxon>
        <taxon>Flavobacteriia</taxon>
        <taxon>Flavobacteriales</taxon>
        <taxon>Flavobacteriaceae</taxon>
        <taxon>Tenacibaculum</taxon>
    </lineage>
</organism>
<dbReference type="EMBL" id="LT634361">
    <property type="protein sequence ID" value="SFZ85252.1"/>
    <property type="molecule type" value="Genomic_DNA"/>
</dbReference>
<reference evidence="1 2" key="1">
    <citation type="submission" date="2016-11" db="EMBL/GenBank/DDBJ databases">
        <authorList>
            <person name="Jaros S."/>
            <person name="Januszkiewicz K."/>
            <person name="Wedrychowicz H."/>
        </authorList>
    </citation>
    <scope>NUCLEOTIDE SEQUENCE [LARGE SCALE GENOMIC DNA]</scope>
    <source>
        <strain evidence="1">NCIMB 2154T</strain>
    </source>
</reference>
<evidence type="ECO:0000313" key="2">
    <source>
        <dbReference type="Proteomes" id="UP000231564"/>
    </source>
</evidence>
<dbReference type="KEGG" id="tmar:MARIT_3123"/>
<protein>
    <recommendedName>
        <fullName evidence="3">3-oxoacyl-ACP synthase</fullName>
    </recommendedName>
</protein>
<sequence>MDEIRKVLYEKCIAYVNQRLQTIEEIIQSNQKALQTATKSSAGDKHETERAMLQLEMEKAGQQLANITEMKIILAKMNISEESDKAHLGSVIKTNFANYFLSISAGKLEVLGESYFAVSISSPIGKILLGKDKGDVISFNAKEIIIQQIF</sequence>
<dbReference type="STRING" id="1349785.GCA_000509405_01666"/>
<name>A0A2H1EEG1_9FLAO</name>
<proteinExistence type="predicted"/>
<accession>A0A2H1EEG1</accession>
<dbReference type="Proteomes" id="UP000231564">
    <property type="component" value="Chromosome MARIT"/>
</dbReference>
<keyword evidence="2" id="KW-1185">Reference proteome</keyword>
<evidence type="ECO:0008006" key="3">
    <source>
        <dbReference type="Google" id="ProtNLM"/>
    </source>
</evidence>
<dbReference type="AlphaFoldDB" id="A0A2H1EEG1"/>
<dbReference type="OrthoDB" id="667380at2"/>
<dbReference type="RefSeq" id="WP_024741103.1">
    <property type="nucleotide sequence ID" value="NZ_BAUG01000016.1"/>
</dbReference>